<proteinExistence type="predicted"/>
<evidence type="ECO:0000313" key="2">
    <source>
        <dbReference type="Proteomes" id="UP000838756"/>
    </source>
</evidence>
<reference evidence="1" key="1">
    <citation type="submission" date="2022-03" db="EMBL/GenBank/DDBJ databases">
        <authorList>
            <person name="Lindestad O."/>
        </authorList>
    </citation>
    <scope>NUCLEOTIDE SEQUENCE</scope>
</reference>
<sequence length="82" mass="9418">MSSSGSQLVEMMLMMMMRHHWIAWLPARVFTTWRLLACRNSPTVVWVSDFTVSVQRVGPAEASALLVLLSFTIREVLRVILR</sequence>
<evidence type="ECO:0000313" key="1">
    <source>
        <dbReference type="EMBL" id="CAH2232460.1"/>
    </source>
</evidence>
<dbReference type="AlphaFoldDB" id="A0A8S4R925"/>
<name>A0A8S4R925_9NEOP</name>
<dbReference type="EMBL" id="CAKXAJ010024901">
    <property type="protein sequence ID" value="CAH2232460.1"/>
    <property type="molecule type" value="Genomic_DNA"/>
</dbReference>
<protein>
    <submittedName>
        <fullName evidence="1">Jg19393 protein</fullName>
    </submittedName>
</protein>
<dbReference type="Proteomes" id="UP000838756">
    <property type="component" value="Unassembled WGS sequence"/>
</dbReference>
<keyword evidence="2" id="KW-1185">Reference proteome</keyword>
<gene>
    <name evidence="1" type="primary">jg19393</name>
    <name evidence="1" type="ORF">PAEG_LOCUS10726</name>
</gene>
<comment type="caution">
    <text evidence="1">The sequence shown here is derived from an EMBL/GenBank/DDBJ whole genome shotgun (WGS) entry which is preliminary data.</text>
</comment>
<accession>A0A8S4R925</accession>
<organism evidence="1 2">
    <name type="scientific">Pararge aegeria aegeria</name>
    <dbReference type="NCBI Taxonomy" id="348720"/>
    <lineage>
        <taxon>Eukaryota</taxon>
        <taxon>Metazoa</taxon>
        <taxon>Ecdysozoa</taxon>
        <taxon>Arthropoda</taxon>
        <taxon>Hexapoda</taxon>
        <taxon>Insecta</taxon>
        <taxon>Pterygota</taxon>
        <taxon>Neoptera</taxon>
        <taxon>Endopterygota</taxon>
        <taxon>Lepidoptera</taxon>
        <taxon>Glossata</taxon>
        <taxon>Ditrysia</taxon>
        <taxon>Papilionoidea</taxon>
        <taxon>Nymphalidae</taxon>
        <taxon>Satyrinae</taxon>
        <taxon>Satyrini</taxon>
        <taxon>Parargina</taxon>
        <taxon>Pararge</taxon>
    </lineage>
</organism>